<accession>A0A6I6APB2</accession>
<dbReference type="PROSITE" id="PS50943">
    <property type="entry name" value="HTH_CROC1"/>
    <property type="match status" value="1"/>
</dbReference>
<dbReference type="KEGG" id="gim:F1728_25025"/>
<dbReference type="InterPro" id="IPR001387">
    <property type="entry name" value="Cro/C1-type_HTH"/>
</dbReference>
<sequence length="59" mass="6807">MNPTLGKQGYSQENYAYACELDRTYVGGSERRERNLSLRNIERIADTLEISLAELLERV</sequence>
<protein>
    <submittedName>
        <fullName evidence="2">Helix-turn-helix transcriptional regulator</fullName>
    </submittedName>
</protein>
<evidence type="ECO:0000313" key="3">
    <source>
        <dbReference type="Proteomes" id="UP000427281"/>
    </source>
</evidence>
<dbReference type="InterPro" id="IPR010982">
    <property type="entry name" value="Lambda_DNA-bd_dom_sf"/>
</dbReference>
<gene>
    <name evidence="2" type="ORF">F1728_25025</name>
</gene>
<dbReference type="Proteomes" id="UP000427281">
    <property type="component" value="Chromosome"/>
</dbReference>
<dbReference type="Pfam" id="PF01381">
    <property type="entry name" value="HTH_3"/>
    <property type="match status" value="1"/>
</dbReference>
<evidence type="ECO:0000259" key="1">
    <source>
        <dbReference type="PROSITE" id="PS50943"/>
    </source>
</evidence>
<evidence type="ECO:0000313" key="2">
    <source>
        <dbReference type="EMBL" id="QGQ27095.1"/>
    </source>
</evidence>
<dbReference type="EMBL" id="CP043930">
    <property type="protein sequence ID" value="QGQ27095.1"/>
    <property type="molecule type" value="Genomic_DNA"/>
</dbReference>
<dbReference type="SUPFAM" id="SSF47413">
    <property type="entry name" value="lambda repressor-like DNA-binding domains"/>
    <property type="match status" value="1"/>
</dbReference>
<dbReference type="AlphaFoldDB" id="A0A6I6APB2"/>
<reference evidence="2 3" key="1">
    <citation type="submission" date="2019-09" db="EMBL/GenBank/DDBJ databases">
        <title>Gimesia benthica sp. nov., a novel bacterium isolated from deep-sea water of the Northwest Indian Ocean.</title>
        <authorList>
            <person name="Dai X."/>
        </authorList>
    </citation>
    <scope>NUCLEOTIDE SEQUENCE [LARGE SCALE GENOMIC DNA]</scope>
    <source>
        <strain evidence="2 3">E7</strain>
    </source>
</reference>
<name>A0A6I6APB2_9PLAN</name>
<dbReference type="Gene3D" id="1.10.260.40">
    <property type="entry name" value="lambda repressor-like DNA-binding domains"/>
    <property type="match status" value="1"/>
</dbReference>
<dbReference type="CDD" id="cd00093">
    <property type="entry name" value="HTH_XRE"/>
    <property type="match status" value="1"/>
</dbReference>
<proteinExistence type="predicted"/>
<feature type="domain" description="HTH cro/C1-type" evidence="1">
    <location>
        <begin position="7"/>
        <end position="55"/>
    </location>
</feature>
<dbReference type="GO" id="GO:0003677">
    <property type="term" value="F:DNA binding"/>
    <property type="evidence" value="ECO:0007669"/>
    <property type="project" value="InterPro"/>
</dbReference>
<keyword evidence="3" id="KW-1185">Reference proteome</keyword>
<organism evidence="2 3">
    <name type="scientific">Gimesia benthica</name>
    <dbReference type="NCBI Taxonomy" id="2608982"/>
    <lineage>
        <taxon>Bacteria</taxon>
        <taxon>Pseudomonadati</taxon>
        <taxon>Planctomycetota</taxon>
        <taxon>Planctomycetia</taxon>
        <taxon>Planctomycetales</taxon>
        <taxon>Planctomycetaceae</taxon>
        <taxon>Gimesia</taxon>
    </lineage>
</organism>